<feature type="site" description="Important for catalytic activity" evidence="13">
    <location>
        <position position="298"/>
    </location>
</feature>
<keyword evidence="5 12" id="KW-0479">Metal-binding</keyword>
<feature type="region of interest" description="Disordered" evidence="15">
    <location>
        <begin position="454"/>
        <end position="500"/>
    </location>
</feature>
<evidence type="ECO:0000256" key="8">
    <source>
        <dbReference type="ARBA" id="ARBA00022833"/>
    </source>
</evidence>
<feature type="compositionally biased region" description="Polar residues" evidence="15">
    <location>
        <begin position="415"/>
        <end position="434"/>
    </location>
</feature>
<dbReference type="PANTHER" id="PTHR22748">
    <property type="entry name" value="AP ENDONUCLEASE"/>
    <property type="match status" value="1"/>
</dbReference>
<feature type="binding site" evidence="12">
    <location>
        <position position="39"/>
    </location>
    <ligand>
        <name>Mg(2+)</name>
        <dbReference type="ChEBI" id="CHEBI:18420"/>
        <label>1</label>
    </ligand>
</feature>
<feature type="region of interest" description="Disordered" evidence="15">
    <location>
        <begin position="408"/>
        <end position="437"/>
    </location>
</feature>
<keyword evidence="18" id="KW-1185">Reference proteome</keyword>
<gene>
    <name evidence="17" type="ORF">D915_007844</name>
</gene>
<comment type="similarity">
    <text evidence="2">Belongs to the DNA repair enzymes AP/ExoA family.</text>
</comment>
<dbReference type="GO" id="GO:0016829">
    <property type="term" value="F:lyase activity"/>
    <property type="evidence" value="ECO:0007669"/>
    <property type="project" value="UniProtKB-KW"/>
</dbReference>
<dbReference type="InterPro" id="IPR005135">
    <property type="entry name" value="Endo/exonuclease/phosphatase"/>
</dbReference>
<dbReference type="PANTHER" id="PTHR22748:SF4">
    <property type="entry name" value="DNA-(APURINIC OR APYRIMIDINIC SITE) ENDONUCLEASE 2"/>
    <property type="match status" value="1"/>
</dbReference>
<feature type="site" description="Interaction with DNA substrate" evidence="13">
    <location>
        <position position="331"/>
    </location>
</feature>
<dbReference type="Pfam" id="PF03372">
    <property type="entry name" value="Exo_endo_phos"/>
    <property type="match status" value="2"/>
</dbReference>
<feature type="active site" evidence="11">
    <location>
        <position position="157"/>
    </location>
</feature>
<feature type="site" description="Transition state stabilizer" evidence="13">
    <location>
        <position position="212"/>
    </location>
</feature>
<evidence type="ECO:0000256" key="6">
    <source>
        <dbReference type="ARBA" id="ARBA00022771"/>
    </source>
</evidence>
<evidence type="ECO:0000313" key="17">
    <source>
        <dbReference type="EMBL" id="THD21164.1"/>
    </source>
</evidence>
<comment type="cofactor">
    <cofactor evidence="12">
        <name>Mg(2+)</name>
        <dbReference type="ChEBI" id="CHEBI:18420"/>
    </cofactor>
    <cofactor evidence="12">
        <name>Mn(2+)</name>
        <dbReference type="ChEBI" id="CHEBI:29035"/>
    </cofactor>
    <text evidence="12">Probably binds two magnesium or manganese ions per subunit.</text>
</comment>
<dbReference type="Gene3D" id="3.60.10.10">
    <property type="entry name" value="Endonuclease/exonuclease/phosphatase"/>
    <property type="match status" value="1"/>
</dbReference>
<organism evidence="17 18">
    <name type="scientific">Fasciola hepatica</name>
    <name type="common">Liver fluke</name>
    <dbReference type="NCBI Taxonomy" id="6192"/>
    <lineage>
        <taxon>Eukaryota</taxon>
        <taxon>Metazoa</taxon>
        <taxon>Spiralia</taxon>
        <taxon>Lophotrochozoa</taxon>
        <taxon>Platyhelminthes</taxon>
        <taxon>Trematoda</taxon>
        <taxon>Digenea</taxon>
        <taxon>Plagiorchiida</taxon>
        <taxon>Echinostomata</taxon>
        <taxon>Echinostomatoidea</taxon>
        <taxon>Fasciolidae</taxon>
        <taxon>Fasciola</taxon>
    </lineage>
</organism>
<dbReference type="GO" id="GO:0005634">
    <property type="term" value="C:nucleus"/>
    <property type="evidence" value="ECO:0007669"/>
    <property type="project" value="TreeGrafter"/>
</dbReference>
<dbReference type="GO" id="GO:0008311">
    <property type="term" value="F:double-stranded DNA 3'-5' DNA exonuclease activity"/>
    <property type="evidence" value="ECO:0007669"/>
    <property type="project" value="UniProtKB-EC"/>
</dbReference>
<evidence type="ECO:0000256" key="15">
    <source>
        <dbReference type="SAM" id="MobiDB-lite"/>
    </source>
</evidence>
<dbReference type="InterPro" id="IPR010666">
    <property type="entry name" value="Znf_GRF"/>
</dbReference>
<evidence type="ECO:0000256" key="11">
    <source>
        <dbReference type="PIRSR" id="PIRSR604808-1"/>
    </source>
</evidence>
<evidence type="ECO:0000256" key="3">
    <source>
        <dbReference type="ARBA" id="ARBA00012115"/>
    </source>
</evidence>
<dbReference type="EC" id="3.1.11.2" evidence="3"/>
<evidence type="ECO:0000256" key="2">
    <source>
        <dbReference type="ARBA" id="ARBA00007092"/>
    </source>
</evidence>
<evidence type="ECO:0000256" key="1">
    <source>
        <dbReference type="ARBA" id="ARBA00000493"/>
    </source>
</evidence>
<evidence type="ECO:0000256" key="7">
    <source>
        <dbReference type="ARBA" id="ARBA00022801"/>
    </source>
</evidence>
<dbReference type="PROSITE" id="PS51999">
    <property type="entry name" value="ZF_GRF"/>
    <property type="match status" value="1"/>
</dbReference>
<feature type="binding site" evidence="12">
    <location>
        <position position="330"/>
    </location>
    <ligand>
        <name>Mg(2+)</name>
        <dbReference type="ChEBI" id="CHEBI:18420"/>
        <label>1</label>
    </ligand>
</feature>
<dbReference type="SUPFAM" id="SSF56219">
    <property type="entry name" value="DNase I-like"/>
    <property type="match status" value="1"/>
</dbReference>
<feature type="binding site" evidence="12">
    <location>
        <position position="12"/>
    </location>
    <ligand>
        <name>Mg(2+)</name>
        <dbReference type="ChEBI" id="CHEBI:18420"/>
        <label>1</label>
    </ligand>
</feature>
<dbReference type="GO" id="GO:0003906">
    <property type="term" value="F:DNA-(apurinic or apyrimidinic site) endonuclease activity"/>
    <property type="evidence" value="ECO:0007669"/>
    <property type="project" value="TreeGrafter"/>
</dbReference>
<dbReference type="PROSITE" id="PS51435">
    <property type="entry name" value="AP_NUCLEASE_F1_4"/>
    <property type="match status" value="1"/>
</dbReference>
<sequence length="584" mass="65583">MSTGLMRVCTWNVNGIRTLPTPLKSLLDRFNADVICFQETKCSRDLDSQLACVDGYNAYFSHSTGKPGYSGVAIYCRDPVRPVSATEGFVQTLACAAPHMTDPAEFLCSGVGISRSELKQLDSEGRVVSVVLSRDCLRVFSGSGDLPVKSVYILSVYVPHIVESEVKRVEFRILFERTFTWVSHFLSQTQYVPEDTLFLYYFSHVVICGDLNVCHTDRDHCDLEQLDTHSTVVLTARQWINNLLVVEQRDPTIPVNPTTASGRFVDVFRHVHPTRPFAYTCWSTRTGARATNYGVRIDYILVDRDLLAYFDCNPTVEIQSDLLVDQFGSDHCPVWAELPLSLSSMTTWNHSWPALCSRYWPQCQHKQTSLTTFVARDVREPMAYGDNASSRTPVVANKESVIRVLRGGDNIDFSGGTNDTRGKRSTSNAFSATSDKSKEKLKLKQAKLLIVSSVASHTKNGDESKPKSTPSFENMEPVTSPTPRPSTTTKLTSSDSATHMVETKQTVQSAHEWRRLLTGPKKPPLCRGHSEPCVLRTVKQEYTASGARRGKRFWVCGRPQGFRGNPEARCETFIWDDRYQNITR</sequence>
<dbReference type="InterPro" id="IPR036691">
    <property type="entry name" value="Endo/exonu/phosph_ase_sf"/>
</dbReference>
<comment type="caution">
    <text evidence="17">The sequence shown here is derived from an EMBL/GenBank/DDBJ whole genome shotgun (WGS) entry which is preliminary data.</text>
</comment>
<feature type="binding site" evidence="12">
    <location>
        <position position="212"/>
    </location>
    <ligand>
        <name>Mg(2+)</name>
        <dbReference type="ChEBI" id="CHEBI:18420"/>
        <label>2</label>
    </ligand>
</feature>
<dbReference type="GO" id="GO:0008081">
    <property type="term" value="F:phosphoric diester hydrolase activity"/>
    <property type="evidence" value="ECO:0007669"/>
    <property type="project" value="TreeGrafter"/>
</dbReference>
<dbReference type="GO" id="GO:0008270">
    <property type="term" value="F:zinc ion binding"/>
    <property type="evidence" value="ECO:0007669"/>
    <property type="project" value="UniProtKB-KW"/>
</dbReference>
<keyword evidence="6 14" id="KW-0863">Zinc-finger</keyword>
<evidence type="ECO:0000256" key="9">
    <source>
        <dbReference type="ARBA" id="ARBA00022842"/>
    </source>
</evidence>
<reference evidence="17" key="1">
    <citation type="submission" date="2019-03" db="EMBL/GenBank/DDBJ databases">
        <title>Improved annotation for the trematode Fasciola hepatica.</title>
        <authorList>
            <person name="Choi Y.-J."/>
            <person name="Martin J."/>
            <person name="Mitreva M."/>
        </authorList>
    </citation>
    <scope>NUCLEOTIDE SEQUENCE [LARGE SCALE GENOMIC DNA]</scope>
</reference>
<evidence type="ECO:0000256" key="13">
    <source>
        <dbReference type="PIRSR" id="PIRSR604808-3"/>
    </source>
</evidence>
<evidence type="ECO:0000256" key="14">
    <source>
        <dbReference type="PROSITE-ProRule" id="PRU01343"/>
    </source>
</evidence>
<feature type="binding site" evidence="12">
    <location>
        <position position="331"/>
    </location>
    <ligand>
        <name>Mg(2+)</name>
        <dbReference type="ChEBI" id="CHEBI:18420"/>
        <label>1</label>
    </ligand>
</feature>
<evidence type="ECO:0000313" key="18">
    <source>
        <dbReference type="Proteomes" id="UP000230066"/>
    </source>
</evidence>
<keyword evidence="10" id="KW-0539">Nucleus</keyword>
<dbReference type="EMBL" id="JXXN02003798">
    <property type="protein sequence ID" value="THD21164.1"/>
    <property type="molecule type" value="Genomic_DNA"/>
</dbReference>
<dbReference type="GO" id="GO:0006284">
    <property type="term" value="P:base-excision repair"/>
    <property type="evidence" value="ECO:0007669"/>
    <property type="project" value="TreeGrafter"/>
</dbReference>
<feature type="binding site" evidence="12">
    <location>
        <position position="210"/>
    </location>
    <ligand>
        <name>Mg(2+)</name>
        <dbReference type="ChEBI" id="CHEBI:18420"/>
        <label>2</label>
    </ligand>
</feature>
<evidence type="ECO:0000256" key="10">
    <source>
        <dbReference type="ARBA" id="ARBA00023242"/>
    </source>
</evidence>
<evidence type="ECO:0000256" key="4">
    <source>
        <dbReference type="ARBA" id="ARBA00013541"/>
    </source>
</evidence>
<keyword evidence="8" id="KW-0862">Zinc</keyword>
<keyword evidence="9 12" id="KW-0460">Magnesium</keyword>
<feature type="active site" description="Proton acceptor" evidence="11">
    <location>
        <position position="331"/>
    </location>
</feature>
<feature type="domain" description="GRF-type" evidence="16">
    <location>
        <begin position="526"/>
        <end position="579"/>
    </location>
</feature>
<keyword evidence="17" id="KW-0456">Lyase</keyword>
<keyword evidence="7" id="KW-0378">Hydrolase</keyword>
<proteinExistence type="inferred from homology"/>
<dbReference type="Proteomes" id="UP000230066">
    <property type="component" value="Unassembled WGS sequence"/>
</dbReference>
<evidence type="ECO:0000256" key="12">
    <source>
        <dbReference type="PIRSR" id="PIRSR604808-2"/>
    </source>
</evidence>
<protein>
    <recommendedName>
        <fullName evidence="4">DNA-(apurinic or apyrimidinic site) endonuclease 2</fullName>
        <ecNumber evidence="3">3.1.11.2</ecNumber>
    </recommendedName>
</protein>
<dbReference type="AlphaFoldDB" id="A0A4E0R4G8"/>
<feature type="active site" description="Proton donor/acceptor" evidence="11">
    <location>
        <position position="210"/>
    </location>
</feature>
<accession>A0A4E0R4G8</accession>
<evidence type="ECO:0000256" key="5">
    <source>
        <dbReference type="ARBA" id="ARBA00022723"/>
    </source>
</evidence>
<dbReference type="InterPro" id="IPR004808">
    <property type="entry name" value="AP_endonuc_1"/>
</dbReference>
<name>A0A4E0R4G8_FASHE</name>
<evidence type="ECO:0000259" key="16">
    <source>
        <dbReference type="PROSITE" id="PS51999"/>
    </source>
</evidence>
<comment type="catalytic activity">
    <reaction evidence="1">
        <text>Exonucleolytic cleavage in the 3'- to 5'-direction to yield nucleoside 5'-phosphates.</text>
        <dbReference type="EC" id="3.1.11.2"/>
    </reaction>
</comment>
<keyword evidence="12" id="KW-0464">Manganese</keyword>
<feature type="compositionally biased region" description="Low complexity" evidence="15">
    <location>
        <begin position="477"/>
        <end position="494"/>
    </location>
</feature>